<proteinExistence type="predicted"/>
<gene>
    <name evidence="1" type="ORF">MLD38_010304</name>
</gene>
<reference evidence="2" key="1">
    <citation type="journal article" date="2023" name="Front. Plant Sci.">
        <title>Chromosomal-level genome assembly of Melastoma candidum provides insights into trichome evolution.</title>
        <authorList>
            <person name="Zhong Y."/>
            <person name="Wu W."/>
            <person name="Sun C."/>
            <person name="Zou P."/>
            <person name="Liu Y."/>
            <person name="Dai S."/>
            <person name="Zhou R."/>
        </authorList>
    </citation>
    <scope>NUCLEOTIDE SEQUENCE [LARGE SCALE GENOMIC DNA]</scope>
</reference>
<protein>
    <submittedName>
        <fullName evidence="1">Uncharacterized protein</fullName>
    </submittedName>
</protein>
<accession>A0ACB9R0P3</accession>
<comment type="caution">
    <text evidence="1">The sequence shown here is derived from an EMBL/GenBank/DDBJ whole genome shotgun (WGS) entry which is preliminary data.</text>
</comment>
<sequence length="224" mass="26158">MVETRFDELKKEQDVMTVVVSGLVDRMEGVTLQLKELQQQADVKWDMVQNHMAMVGKILQEWEVREFNRARRVDELSEEHTRVFQESGGGRYTEAGGEVILQSERYFELEQIQDDRKVRIASVFMYGKALQWHYTFIKNRGGRGLPGWSEYVDALTVRFGKAVFDDPMGTLKNLKQEGSCDNLYAYMEAFDACLRKVLEMVDLPEEYQVSLFINGLKEEYRRTL</sequence>
<evidence type="ECO:0000313" key="1">
    <source>
        <dbReference type="EMBL" id="KAI4372017.1"/>
    </source>
</evidence>
<name>A0ACB9R0P3_9MYRT</name>
<dbReference type="Proteomes" id="UP001057402">
    <property type="component" value="Chromosome 4"/>
</dbReference>
<organism evidence="1 2">
    <name type="scientific">Melastoma candidum</name>
    <dbReference type="NCBI Taxonomy" id="119954"/>
    <lineage>
        <taxon>Eukaryota</taxon>
        <taxon>Viridiplantae</taxon>
        <taxon>Streptophyta</taxon>
        <taxon>Embryophyta</taxon>
        <taxon>Tracheophyta</taxon>
        <taxon>Spermatophyta</taxon>
        <taxon>Magnoliopsida</taxon>
        <taxon>eudicotyledons</taxon>
        <taxon>Gunneridae</taxon>
        <taxon>Pentapetalae</taxon>
        <taxon>rosids</taxon>
        <taxon>malvids</taxon>
        <taxon>Myrtales</taxon>
        <taxon>Melastomataceae</taxon>
        <taxon>Melastomatoideae</taxon>
        <taxon>Melastomateae</taxon>
        <taxon>Melastoma</taxon>
    </lineage>
</organism>
<evidence type="ECO:0000313" key="2">
    <source>
        <dbReference type="Proteomes" id="UP001057402"/>
    </source>
</evidence>
<dbReference type="EMBL" id="CM042883">
    <property type="protein sequence ID" value="KAI4372017.1"/>
    <property type="molecule type" value="Genomic_DNA"/>
</dbReference>
<keyword evidence="2" id="KW-1185">Reference proteome</keyword>